<keyword evidence="1" id="KW-0812">Transmembrane</keyword>
<evidence type="ECO:0008006" key="4">
    <source>
        <dbReference type="Google" id="ProtNLM"/>
    </source>
</evidence>
<dbReference type="Proteomes" id="UP001597112">
    <property type="component" value="Unassembled WGS sequence"/>
</dbReference>
<evidence type="ECO:0000313" key="2">
    <source>
        <dbReference type="EMBL" id="MFD1003034.1"/>
    </source>
</evidence>
<dbReference type="RefSeq" id="WP_377585110.1">
    <property type="nucleotide sequence ID" value="NZ_JBHTKA010000015.1"/>
</dbReference>
<proteinExistence type="predicted"/>
<dbReference type="EMBL" id="JBHTKA010000015">
    <property type="protein sequence ID" value="MFD1003034.1"/>
    <property type="molecule type" value="Genomic_DNA"/>
</dbReference>
<name>A0ABW3KA66_9BACT</name>
<evidence type="ECO:0000256" key="1">
    <source>
        <dbReference type="SAM" id="Phobius"/>
    </source>
</evidence>
<sequence length="146" mass="16680">MMFKVFRAVWFFSLIGVLGALLYVYADLPENVIVQQEGIESKLISRDIFFYIVLILLTIANALVYAVGSVYKHDLTFKAWFCGLIITLNLFFVVGLFLVNAYNSDERFDFSRIGFVIYGSLGLMVLWAISWPVVKMVANKRSNELV</sequence>
<evidence type="ECO:0000313" key="3">
    <source>
        <dbReference type="Proteomes" id="UP001597112"/>
    </source>
</evidence>
<accession>A0ABW3KA66</accession>
<feature type="transmembrane region" description="Helical" evidence="1">
    <location>
        <begin position="9"/>
        <end position="28"/>
    </location>
</feature>
<feature type="transmembrane region" description="Helical" evidence="1">
    <location>
        <begin position="113"/>
        <end position="134"/>
    </location>
</feature>
<comment type="caution">
    <text evidence="2">The sequence shown here is derived from an EMBL/GenBank/DDBJ whole genome shotgun (WGS) entry which is preliminary data.</text>
</comment>
<feature type="transmembrane region" description="Helical" evidence="1">
    <location>
        <begin position="48"/>
        <end position="67"/>
    </location>
</feature>
<keyword evidence="1" id="KW-0472">Membrane</keyword>
<gene>
    <name evidence="2" type="ORF">ACFQ21_27155</name>
</gene>
<organism evidence="2 3">
    <name type="scientific">Ohtaekwangia kribbensis</name>
    <dbReference type="NCBI Taxonomy" id="688913"/>
    <lineage>
        <taxon>Bacteria</taxon>
        <taxon>Pseudomonadati</taxon>
        <taxon>Bacteroidota</taxon>
        <taxon>Cytophagia</taxon>
        <taxon>Cytophagales</taxon>
        <taxon>Fulvivirgaceae</taxon>
        <taxon>Ohtaekwangia</taxon>
    </lineage>
</organism>
<reference evidence="3" key="1">
    <citation type="journal article" date="2019" name="Int. J. Syst. Evol. Microbiol.">
        <title>The Global Catalogue of Microorganisms (GCM) 10K type strain sequencing project: providing services to taxonomists for standard genome sequencing and annotation.</title>
        <authorList>
            <consortium name="The Broad Institute Genomics Platform"/>
            <consortium name="The Broad Institute Genome Sequencing Center for Infectious Disease"/>
            <person name="Wu L."/>
            <person name="Ma J."/>
        </authorList>
    </citation>
    <scope>NUCLEOTIDE SEQUENCE [LARGE SCALE GENOMIC DNA]</scope>
    <source>
        <strain evidence="3">CCUG 58938</strain>
    </source>
</reference>
<feature type="transmembrane region" description="Helical" evidence="1">
    <location>
        <begin position="79"/>
        <end position="101"/>
    </location>
</feature>
<keyword evidence="3" id="KW-1185">Reference proteome</keyword>
<protein>
    <recommendedName>
        <fullName evidence="4">DUF4293 family protein</fullName>
    </recommendedName>
</protein>
<keyword evidence="1" id="KW-1133">Transmembrane helix</keyword>